<dbReference type="Gene3D" id="1.10.1280.10">
    <property type="entry name" value="Di-copper center containing domain from catechol oxidase"/>
    <property type="match status" value="2"/>
</dbReference>
<accession>A0ABY7EV09</accession>
<evidence type="ECO:0000313" key="3">
    <source>
        <dbReference type="Proteomes" id="UP001164746"/>
    </source>
</evidence>
<gene>
    <name evidence="2" type="ORF">MAR_026841</name>
</gene>
<sequence length="480" mass="55168">MAALAIATFILIFVSNSFATTDFDYVLTLPENVQTCFDNSANLAQVDHKLAKDACIRAYFSQILEPSIRDEDYLFFKTEFEDTRYGFHGPPTGFRRRIDIRTLSRQDRKAVFDVFQALYELSNRIYFVHSTDSTVSYCPHNINSCFFQNKTPFAKLILFSKDNEIVPFYGGDGSVSNRMEFWVDLEGCIVNRSRGSIKEGLFYLGTECFWQRKFEEEMRKIDPDVSLPYWDYTMDYYIPSPATSVVRSSCFFGNGVGLISSGPFAGWSGGYNIEIQRDLAKPNGQCTPRLIDKADIKGVMDFRQYQFSVVAESVFWMHHAFIDYIWEQFRQNQQQSNCNIDPETDYPNVNLAQDNNTGHARDDPMQAFEHLRNIDGMWNNWTTDFYSYEPQPQCPDCGNSTYLYCDKCIDSIRFPSGVCVSKQISDCKERGRRSAPNLTPLHHKACHGKFVIVGMQGDGRDRHNTDAENWKILSAFIGTP</sequence>
<organism evidence="2 3">
    <name type="scientific">Mya arenaria</name>
    <name type="common">Soft-shell clam</name>
    <dbReference type="NCBI Taxonomy" id="6604"/>
    <lineage>
        <taxon>Eukaryota</taxon>
        <taxon>Metazoa</taxon>
        <taxon>Spiralia</taxon>
        <taxon>Lophotrochozoa</taxon>
        <taxon>Mollusca</taxon>
        <taxon>Bivalvia</taxon>
        <taxon>Autobranchia</taxon>
        <taxon>Heteroconchia</taxon>
        <taxon>Euheterodonta</taxon>
        <taxon>Imparidentia</taxon>
        <taxon>Neoheterodontei</taxon>
        <taxon>Myida</taxon>
        <taxon>Myoidea</taxon>
        <taxon>Myidae</taxon>
        <taxon>Mya</taxon>
    </lineage>
</organism>
<reference evidence="2" key="1">
    <citation type="submission" date="2022-11" db="EMBL/GenBank/DDBJ databases">
        <title>Centuries of genome instability and evolution in soft-shell clam transmissible cancer (bioRxiv).</title>
        <authorList>
            <person name="Hart S.F.M."/>
            <person name="Yonemitsu M.A."/>
            <person name="Giersch R.M."/>
            <person name="Beal B.F."/>
            <person name="Arriagada G."/>
            <person name="Davis B.W."/>
            <person name="Ostrander E.A."/>
            <person name="Goff S.P."/>
            <person name="Metzger M.J."/>
        </authorList>
    </citation>
    <scope>NUCLEOTIDE SEQUENCE</scope>
    <source>
        <strain evidence="2">MELC-2E11</strain>
        <tissue evidence="2">Siphon/mantle</tissue>
    </source>
</reference>
<proteinExistence type="predicted"/>
<protein>
    <submittedName>
        <fullName evidence="2">TYR3-like protein</fullName>
    </submittedName>
</protein>
<keyword evidence="3" id="KW-1185">Reference proteome</keyword>
<dbReference type="EMBL" id="CP111019">
    <property type="protein sequence ID" value="WAR12661.1"/>
    <property type="molecule type" value="Genomic_DNA"/>
</dbReference>
<dbReference type="SUPFAM" id="SSF48056">
    <property type="entry name" value="Di-copper centre-containing domain"/>
    <property type="match status" value="1"/>
</dbReference>
<dbReference type="InterPro" id="IPR008922">
    <property type="entry name" value="Di-copper_centre_dom_sf"/>
</dbReference>
<name>A0ABY7EV09_MYAAR</name>
<keyword evidence="1" id="KW-0732">Signal</keyword>
<evidence type="ECO:0000256" key="1">
    <source>
        <dbReference type="SAM" id="SignalP"/>
    </source>
</evidence>
<dbReference type="Proteomes" id="UP001164746">
    <property type="component" value="Chromosome 8"/>
</dbReference>
<feature type="chain" id="PRO_5045701188" evidence="1">
    <location>
        <begin position="20"/>
        <end position="480"/>
    </location>
</feature>
<evidence type="ECO:0000313" key="2">
    <source>
        <dbReference type="EMBL" id="WAR12661.1"/>
    </source>
</evidence>
<feature type="signal peptide" evidence="1">
    <location>
        <begin position="1"/>
        <end position="19"/>
    </location>
</feature>